<gene>
    <name evidence="1" type="ORF">B0H16DRAFT_719062</name>
</gene>
<proteinExistence type="predicted"/>
<dbReference type="EMBL" id="JARKIB010000491">
    <property type="protein sequence ID" value="KAJ7704210.1"/>
    <property type="molecule type" value="Genomic_DNA"/>
</dbReference>
<organism evidence="1 2">
    <name type="scientific">Mycena metata</name>
    <dbReference type="NCBI Taxonomy" id="1033252"/>
    <lineage>
        <taxon>Eukaryota</taxon>
        <taxon>Fungi</taxon>
        <taxon>Dikarya</taxon>
        <taxon>Basidiomycota</taxon>
        <taxon>Agaricomycotina</taxon>
        <taxon>Agaricomycetes</taxon>
        <taxon>Agaricomycetidae</taxon>
        <taxon>Agaricales</taxon>
        <taxon>Marasmiineae</taxon>
        <taxon>Mycenaceae</taxon>
        <taxon>Mycena</taxon>
    </lineage>
</organism>
<sequence>MPRARFILILPTTPSNALIDLSTSTQSPSQSVNIPSLRAKVASALRIAWSRFARQRWRRVCRYRSRQRERQITHSPWNFTDVRYSEAWSTSCGISIHNPEEHKYSRVVISRLRRHSGHGGRPFLQCEERAEKFITNGELERSRILRRHRQRRSDTS</sequence>
<name>A0AAD7M747_9AGAR</name>
<evidence type="ECO:0000313" key="2">
    <source>
        <dbReference type="Proteomes" id="UP001215598"/>
    </source>
</evidence>
<keyword evidence="2" id="KW-1185">Reference proteome</keyword>
<accession>A0AAD7M747</accession>
<protein>
    <submittedName>
        <fullName evidence="1">Uncharacterized protein</fullName>
    </submittedName>
</protein>
<comment type="caution">
    <text evidence="1">The sequence shown here is derived from an EMBL/GenBank/DDBJ whole genome shotgun (WGS) entry which is preliminary data.</text>
</comment>
<dbReference type="Proteomes" id="UP001215598">
    <property type="component" value="Unassembled WGS sequence"/>
</dbReference>
<reference evidence="1" key="1">
    <citation type="submission" date="2023-03" db="EMBL/GenBank/DDBJ databases">
        <title>Massive genome expansion in bonnet fungi (Mycena s.s.) driven by repeated elements and novel gene families across ecological guilds.</title>
        <authorList>
            <consortium name="Lawrence Berkeley National Laboratory"/>
            <person name="Harder C.B."/>
            <person name="Miyauchi S."/>
            <person name="Viragh M."/>
            <person name="Kuo A."/>
            <person name="Thoen E."/>
            <person name="Andreopoulos B."/>
            <person name="Lu D."/>
            <person name="Skrede I."/>
            <person name="Drula E."/>
            <person name="Henrissat B."/>
            <person name="Morin E."/>
            <person name="Kohler A."/>
            <person name="Barry K."/>
            <person name="LaButti K."/>
            <person name="Morin E."/>
            <person name="Salamov A."/>
            <person name="Lipzen A."/>
            <person name="Mereny Z."/>
            <person name="Hegedus B."/>
            <person name="Baldrian P."/>
            <person name="Stursova M."/>
            <person name="Weitz H."/>
            <person name="Taylor A."/>
            <person name="Grigoriev I.V."/>
            <person name="Nagy L.G."/>
            <person name="Martin F."/>
            <person name="Kauserud H."/>
        </authorList>
    </citation>
    <scope>NUCLEOTIDE SEQUENCE</scope>
    <source>
        <strain evidence="1">CBHHK182m</strain>
    </source>
</reference>
<evidence type="ECO:0000313" key="1">
    <source>
        <dbReference type="EMBL" id="KAJ7704210.1"/>
    </source>
</evidence>
<dbReference type="AlphaFoldDB" id="A0AAD7M747"/>